<sequence length="427" mass="44963">MGMGERPSMILRGARLAGGAAPVDKTVVDVAVAGDRIVAVAPALPGAEGAEEIALDGRLLFPGFVESHVHLDKSALTDRCAGAPDLPSAIAAVAAEKRAFTVEDIHARASETLTRCVLHGATAMRTHVEADPRIGLRGFEAIKALREDFAWAIDLQICVFPQEGLTNDPGTEALLDQAVREGADLIGGCPYADTDPTAQIARIFSLAREYDLDIDFHLDFHLDPARMDLGEICRMTEAHGMGGRVAAGHVSALSALPPDEAAAWARRMADAGVALTVLPATDLFLMGREARHLTPRGVAPAHDFHRCGVTCSLATNNVLNPFTPFGDGSLLRMANLYANAAQLGAAEDHALCFDMVSSAPARLMGLDYGVREGARADLVALDARSEAEAVATLAPPLFVVKNGRRTVTRPAPVLHGPGVDRPAPGPV</sequence>
<evidence type="ECO:0000256" key="2">
    <source>
        <dbReference type="ARBA" id="ARBA00022801"/>
    </source>
</evidence>
<keyword evidence="2" id="KW-0378">Hydrolase</keyword>
<dbReference type="CDD" id="cd01293">
    <property type="entry name" value="Bact_CD"/>
    <property type="match status" value="1"/>
</dbReference>
<dbReference type="InterPro" id="IPR013108">
    <property type="entry name" value="Amidohydro_3"/>
</dbReference>
<dbReference type="STRING" id="356660.SAMN05444336_106128"/>
<evidence type="ECO:0000313" key="4">
    <source>
        <dbReference type="EMBL" id="SDX54216.1"/>
    </source>
</evidence>
<evidence type="ECO:0000313" key="5">
    <source>
        <dbReference type="Proteomes" id="UP000199118"/>
    </source>
</evidence>
<dbReference type="Proteomes" id="UP000199118">
    <property type="component" value="Unassembled WGS sequence"/>
</dbReference>
<organism evidence="4 5">
    <name type="scientific">Albimonas donghaensis</name>
    <dbReference type="NCBI Taxonomy" id="356660"/>
    <lineage>
        <taxon>Bacteria</taxon>
        <taxon>Pseudomonadati</taxon>
        <taxon>Pseudomonadota</taxon>
        <taxon>Alphaproteobacteria</taxon>
        <taxon>Rhodobacterales</taxon>
        <taxon>Paracoccaceae</taxon>
        <taxon>Albimonas</taxon>
    </lineage>
</organism>
<dbReference type="GO" id="GO:0016814">
    <property type="term" value="F:hydrolase activity, acting on carbon-nitrogen (but not peptide) bonds, in cyclic amidines"/>
    <property type="evidence" value="ECO:0007669"/>
    <property type="project" value="TreeGrafter"/>
</dbReference>
<dbReference type="Gene3D" id="3.20.20.140">
    <property type="entry name" value="Metal-dependent hydrolases"/>
    <property type="match status" value="1"/>
</dbReference>
<dbReference type="FunFam" id="3.20.20.140:FF:000019">
    <property type="entry name" value="Cytosine deaminase"/>
    <property type="match status" value="1"/>
</dbReference>
<dbReference type="InterPro" id="IPR032466">
    <property type="entry name" value="Metal_Hydrolase"/>
</dbReference>
<dbReference type="Pfam" id="PF07969">
    <property type="entry name" value="Amidohydro_3"/>
    <property type="match status" value="2"/>
</dbReference>
<dbReference type="AlphaFoldDB" id="A0A1H3CJF4"/>
<name>A0A1H3CJF4_9RHOB</name>
<dbReference type="EMBL" id="FNMZ01000006">
    <property type="protein sequence ID" value="SDX54216.1"/>
    <property type="molecule type" value="Genomic_DNA"/>
</dbReference>
<reference evidence="4 5" key="1">
    <citation type="submission" date="2016-10" db="EMBL/GenBank/DDBJ databases">
        <authorList>
            <person name="de Groot N.N."/>
        </authorList>
    </citation>
    <scope>NUCLEOTIDE SEQUENCE [LARGE SCALE GENOMIC DNA]</scope>
    <source>
        <strain evidence="4 5">DSM 17890</strain>
    </source>
</reference>
<dbReference type="SUPFAM" id="SSF51338">
    <property type="entry name" value="Composite domain of metallo-dependent hydrolases"/>
    <property type="match status" value="1"/>
</dbReference>
<dbReference type="GO" id="GO:0046872">
    <property type="term" value="F:metal ion binding"/>
    <property type="evidence" value="ECO:0007669"/>
    <property type="project" value="UniProtKB-KW"/>
</dbReference>
<protein>
    <submittedName>
        <fullName evidence="4">Cytosine deaminase</fullName>
    </submittedName>
</protein>
<feature type="domain" description="Amidohydrolase 3" evidence="3">
    <location>
        <begin position="164"/>
        <end position="405"/>
    </location>
</feature>
<proteinExistence type="predicted"/>
<evidence type="ECO:0000256" key="1">
    <source>
        <dbReference type="ARBA" id="ARBA00022723"/>
    </source>
</evidence>
<dbReference type="PANTHER" id="PTHR32027:SF9">
    <property type="entry name" value="BLL3847 PROTEIN"/>
    <property type="match status" value="1"/>
</dbReference>
<dbReference type="InterPro" id="IPR011059">
    <property type="entry name" value="Metal-dep_hydrolase_composite"/>
</dbReference>
<dbReference type="Gene3D" id="2.30.40.10">
    <property type="entry name" value="Urease, subunit C, domain 1"/>
    <property type="match status" value="1"/>
</dbReference>
<dbReference type="InterPro" id="IPR052349">
    <property type="entry name" value="Metallo-hydrolase_Enzymes"/>
</dbReference>
<gene>
    <name evidence="4" type="ORF">SAMN05444336_106128</name>
</gene>
<evidence type="ECO:0000259" key="3">
    <source>
        <dbReference type="Pfam" id="PF07969"/>
    </source>
</evidence>
<keyword evidence="1" id="KW-0479">Metal-binding</keyword>
<dbReference type="SUPFAM" id="SSF51556">
    <property type="entry name" value="Metallo-dependent hydrolases"/>
    <property type="match status" value="1"/>
</dbReference>
<accession>A0A1H3CJF4</accession>
<dbReference type="PANTHER" id="PTHR32027">
    <property type="entry name" value="CYTOSINE DEAMINASE"/>
    <property type="match status" value="1"/>
</dbReference>
<feature type="domain" description="Amidohydrolase 3" evidence="3">
    <location>
        <begin position="51"/>
        <end position="137"/>
    </location>
</feature>
<dbReference type="GO" id="GO:0019239">
    <property type="term" value="F:deaminase activity"/>
    <property type="evidence" value="ECO:0007669"/>
    <property type="project" value="UniProtKB-ARBA"/>
</dbReference>
<keyword evidence="5" id="KW-1185">Reference proteome</keyword>